<dbReference type="Gene3D" id="3.40.630.30">
    <property type="match status" value="1"/>
</dbReference>
<evidence type="ECO:0000256" key="2">
    <source>
        <dbReference type="SAM" id="Phobius"/>
    </source>
</evidence>
<dbReference type="KEGG" id="hbh:E4T21_17440"/>
<evidence type="ECO:0000313" key="3">
    <source>
        <dbReference type="EMBL" id="QEM83125.1"/>
    </source>
</evidence>
<feature type="region of interest" description="Disordered" evidence="1">
    <location>
        <begin position="240"/>
        <end position="266"/>
    </location>
</feature>
<feature type="transmembrane region" description="Helical" evidence="2">
    <location>
        <begin position="144"/>
        <end position="163"/>
    </location>
</feature>
<evidence type="ECO:0000256" key="1">
    <source>
        <dbReference type="SAM" id="MobiDB-lite"/>
    </source>
</evidence>
<organism evidence="3 4">
    <name type="scientific">Halomonas binhaiensis</name>
    <dbReference type="NCBI Taxonomy" id="2562282"/>
    <lineage>
        <taxon>Bacteria</taxon>
        <taxon>Pseudomonadati</taxon>
        <taxon>Pseudomonadota</taxon>
        <taxon>Gammaproteobacteria</taxon>
        <taxon>Oceanospirillales</taxon>
        <taxon>Halomonadaceae</taxon>
        <taxon>Halomonas</taxon>
    </lineage>
</organism>
<evidence type="ECO:0000313" key="4">
    <source>
        <dbReference type="Proteomes" id="UP000324285"/>
    </source>
</evidence>
<dbReference type="OrthoDB" id="582214at2"/>
<protein>
    <submittedName>
        <fullName evidence="3">GNAT family N-acetyltransferase</fullName>
    </submittedName>
</protein>
<accession>A0A5C1NLU6</accession>
<keyword evidence="2" id="KW-1133">Transmembrane helix</keyword>
<keyword evidence="4" id="KW-1185">Reference proteome</keyword>
<dbReference type="Pfam" id="PF13444">
    <property type="entry name" value="Acetyltransf_5"/>
    <property type="match status" value="1"/>
</dbReference>
<dbReference type="RefSeq" id="WP_149286247.1">
    <property type="nucleotide sequence ID" value="NZ_CP038437.2"/>
</dbReference>
<dbReference type="EMBL" id="CP038437">
    <property type="protein sequence ID" value="QEM83125.1"/>
    <property type="molecule type" value="Genomic_DNA"/>
</dbReference>
<keyword evidence="2" id="KW-0472">Membrane</keyword>
<dbReference type="AlphaFoldDB" id="A0A5C1NLU6"/>
<sequence>MSQNTRAEERHVKGEQLCKRFAKEFRCSLAESDHDRQRVYALRHQIYLGEMHCNLPEDPEKRLESDEFDQHALHCMIEHRESGQLAGCMRLVIPHPDQDNRMPVVHVAGPQFTRPELHPSLFPSTTICEISRLAVAPSFRKRAVTFPLVMIGLFLSSSALAGLTHRRNIYALMEPRLPRLLAQSGFRFHTVSEGIHYYGIRHAYYIDHVQAEQEMHHELDDLYQYIRGLLADQLQARASVTGERQKDPHSCSDQVLELAQPPSQIP</sequence>
<dbReference type="InterPro" id="IPR016181">
    <property type="entry name" value="Acyl_CoA_acyltransferase"/>
</dbReference>
<dbReference type="Proteomes" id="UP000324285">
    <property type="component" value="Chromosome"/>
</dbReference>
<name>A0A5C1NLU6_9GAMM</name>
<gene>
    <name evidence="3" type="ORF">E4T21_17440</name>
</gene>
<reference evidence="3" key="1">
    <citation type="submission" date="2021-02" db="EMBL/GenBank/DDBJ databases">
        <title>Strain Y2R2, a novel species of the genus Halomonas.</title>
        <authorList>
            <person name="Huang H."/>
        </authorList>
    </citation>
    <scope>NUCLEOTIDE SEQUENCE</scope>
    <source>
        <strain evidence="3">Y2R2</strain>
    </source>
</reference>
<keyword evidence="2" id="KW-0812">Transmembrane</keyword>
<dbReference type="SUPFAM" id="SSF55729">
    <property type="entry name" value="Acyl-CoA N-acyltransferases (Nat)"/>
    <property type="match status" value="1"/>
</dbReference>
<dbReference type="GO" id="GO:0016740">
    <property type="term" value="F:transferase activity"/>
    <property type="evidence" value="ECO:0007669"/>
    <property type="project" value="UniProtKB-KW"/>
</dbReference>
<proteinExistence type="predicted"/>